<keyword evidence="2" id="KW-0472">Membrane</keyword>
<accession>A0A7W8KAW6</accession>
<evidence type="ECO:0000256" key="2">
    <source>
        <dbReference type="SAM" id="Phobius"/>
    </source>
</evidence>
<dbReference type="SUPFAM" id="SSF103481">
    <property type="entry name" value="Multidrug resistance efflux transporter EmrE"/>
    <property type="match status" value="1"/>
</dbReference>
<dbReference type="Proteomes" id="UP000539473">
    <property type="component" value="Unassembled WGS sequence"/>
</dbReference>
<organism evidence="4 5">
    <name type="scientific">Deinococcus metalli</name>
    <dbReference type="NCBI Taxonomy" id="1141878"/>
    <lineage>
        <taxon>Bacteria</taxon>
        <taxon>Thermotogati</taxon>
        <taxon>Deinococcota</taxon>
        <taxon>Deinococci</taxon>
        <taxon>Deinococcales</taxon>
        <taxon>Deinococcaceae</taxon>
        <taxon>Deinococcus</taxon>
    </lineage>
</organism>
<dbReference type="Pfam" id="PF00893">
    <property type="entry name" value="Multi_Drug_Res"/>
    <property type="match status" value="1"/>
</dbReference>
<evidence type="ECO:0000313" key="6">
    <source>
        <dbReference type="Proteomes" id="UP000619376"/>
    </source>
</evidence>
<dbReference type="Gene3D" id="1.10.3730.20">
    <property type="match status" value="1"/>
</dbReference>
<evidence type="ECO:0000313" key="3">
    <source>
        <dbReference type="EMBL" id="GHF34277.1"/>
    </source>
</evidence>
<comment type="similarity">
    <text evidence="1">Belongs to the drug/metabolite transporter (DMT) superfamily. Small multidrug resistance (SMR) (TC 2.A.7.1) family.</text>
</comment>
<feature type="transmembrane region" description="Helical" evidence="2">
    <location>
        <begin position="28"/>
        <end position="48"/>
    </location>
</feature>
<protein>
    <submittedName>
        <fullName evidence="4">Multidrug transporter EmrE-like cation transporter</fullName>
    </submittedName>
</protein>
<dbReference type="Proteomes" id="UP000619376">
    <property type="component" value="Unassembled WGS sequence"/>
</dbReference>
<evidence type="ECO:0000256" key="1">
    <source>
        <dbReference type="RuleBase" id="RU003942"/>
    </source>
</evidence>
<dbReference type="GO" id="GO:0005886">
    <property type="term" value="C:plasma membrane"/>
    <property type="evidence" value="ECO:0007669"/>
    <property type="project" value="UniProtKB-SubCell"/>
</dbReference>
<comment type="subcellular location">
    <subcellularLocation>
        <location evidence="1">Cell membrane</location>
        <topology evidence="1">Multi-pass membrane protein</topology>
    </subcellularLocation>
</comment>
<reference evidence="3" key="4">
    <citation type="submission" date="2024-05" db="EMBL/GenBank/DDBJ databases">
        <authorList>
            <person name="Sun Q."/>
            <person name="Zhou Y."/>
        </authorList>
    </citation>
    <scope>NUCLEOTIDE SEQUENCE</scope>
    <source>
        <strain evidence="3">CGMCC 1.18437</strain>
    </source>
</reference>
<proteinExistence type="inferred from homology"/>
<reference evidence="6" key="2">
    <citation type="journal article" date="2019" name="Int. J. Syst. Evol. Microbiol.">
        <title>The Global Catalogue of Microorganisms (GCM) 10K type strain sequencing project: providing services to taxonomists for standard genome sequencing and annotation.</title>
        <authorList>
            <consortium name="The Broad Institute Genomics Platform"/>
            <consortium name="The Broad Institute Genome Sequencing Center for Infectious Disease"/>
            <person name="Wu L."/>
            <person name="Ma J."/>
        </authorList>
    </citation>
    <scope>NUCLEOTIDE SEQUENCE [LARGE SCALE GENOMIC DNA]</scope>
    <source>
        <strain evidence="6">CGMCC 1.18437</strain>
    </source>
</reference>
<gene>
    <name evidence="3" type="ORF">GCM10017781_08880</name>
    <name evidence="4" type="ORF">HNQ07_000155</name>
</gene>
<sequence length="108" mass="10899">MTVPSLALLIGAALVFSAGGYFMKLSQGLTVLGPSAAVFACFVLGAALQALAMRGASMSSTYIIVLGLEAVTAYALGVLALGEPQSWLKLVGAMVVVLGVLLLRLADG</sequence>
<comment type="caution">
    <text evidence="4">The sequence shown here is derived from an EMBL/GenBank/DDBJ whole genome shotgun (WGS) entry which is preliminary data.</text>
</comment>
<keyword evidence="2" id="KW-1133">Transmembrane helix</keyword>
<evidence type="ECO:0000313" key="5">
    <source>
        <dbReference type="Proteomes" id="UP000539473"/>
    </source>
</evidence>
<dbReference type="EMBL" id="JACHFK010000001">
    <property type="protein sequence ID" value="MBB5374711.1"/>
    <property type="molecule type" value="Genomic_DNA"/>
</dbReference>
<keyword evidence="1 2" id="KW-0812">Transmembrane</keyword>
<dbReference type="AlphaFoldDB" id="A0A7W8KAW6"/>
<evidence type="ECO:0000313" key="4">
    <source>
        <dbReference type="EMBL" id="MBB5374711.1"/>
    </source>
</evidence>
<dbReference type="InterPro" id="IPR037185">
    <property type="entry name" value="EmrE-like"/>
</dbReference>
<dbReference type="RefSeq" id="WP_221274662.1">
    <property type="nucleotide sequence ID" value="NZ_BNAJ01000001.1"/>
</dbReference>
<reference evidence="4 5" key="3">
    <citation type="submission" date="2020-08" db="EMBL/GenBank/DDBJ databases">
        <title>Genomic Encyclopedia of Type Strains, Phase IV (KMG-IV): sequencing the most valuable type-strain genomes for metagenomic binning, comparative biology and taxonomic classification.</title>
        <authorList>
            <person name="Goeker M."/>
        </authorList>
    </citation>
    <scope>NUCLEOTIDE SEQUENCE [LARGE SCALE GENOMIC DNA]</scope>
    <source>
        <strain evidence="4 5">DSM 27521</strain>
    </source>
</reference>
<dbReference type="EMBL" id="BNAJ01000001">
    <property type="protein sequence ID" value="GHF34277.1"/>
    <property type="molecule type" value="Genomic_DNA"/>
</dbReference>
<reference evidence="3" key="1">
    <citation type="journal article" date="2014" name="Int. J. Syst. Evol. Microbiol.">
        <title>Complete genome of a new Firmicutes species belonging to the dominant human colonic microbiota ('Ruminococcus bicirculans') reveals two chromosomes and a selective capacity to utilize plant glucans.</title>
        <authorList>
            <consortium name="NISC Comparative Sequencing Program"/>
            <person name="Wegmann U."/>
            <person name="Louis P."/>
            <person name="Goesmann A."/>
            <person name="Henrissat B."/>
            <person name="Duncan S.H."/>
            <person name="Flint H.J."/>
        </authorList>
    </citation>
    <scope>NUCLEOTIDE SEQUENCE</scope>
    <source>
        <strain evidence="3">CGMCC 1.18437</strain>
    </source>
</reference>
<name>A0A7W8KAW6_9DEIO</name>
<keyword evidence="6" id="KW-1185">Reference proteome</keyword>
<feature type="transmembrane region" description="Helical" evidence="2">
    <location>
        <begin position="60"/>
        <end position="81"/>
    </location>
</feature>
<dbReference type="GO" id="GO:0022857">
    <property type="term" value="F:transmembrane transporter activity"/>
    <property type="evidence" value="ECO:0007669"/>
    <property type="project" value="InterPro"/>
</dbReference>
<dbReference type="InterPro" id="IPR045324">
    <property type="entry name" value="Small_multidrug_res"/>
</dbReference>
<feature type="transmembrane region" description="Helical" evidence="2">
    <location>
        <begin position="87"/>
        <end position="106"/>
    </location>
</feature>